<dbReference type="Gene3D" id="3.70.10.10">
    <property type="match status" value="1"/>
</dbReference>
<dbReference type="PANTHER" id="PTHR11352:SF0">
    <property type="entry name" value="PROLIFERATING CELL NUCLEAR ANTIGEN"/>
    <property type="match status" value="1"/>
</dbReference>
<feature type="compositionally biased region" description="Basic and acidic residues" evidence="4">
    <location>
        <begin position="20"/>
        <end position="31"/>
    </location>
</feature>
<dbReference type="PRINTS" id="PR00339">
    <property type="entry name" value="PCNACYCLIN"/>
</dbReference>
<keyword evidence="1 3" id="KW-0235">DNA replication</keyword>
<gene>
    <name evidence="3" type="primary">pcn</name>
    <name evidence="6" type="ORF">BTN85_1295</name>
</gene>
<comment type="subunit">
    <text evidence="3">Homotrimer. The subunits circularize to form a toroid; DNA passes through its center. Replication factor C (RFC) is required to load the toroid on the DNA.</text>
</comment>
<feature type="region of interest" description="Disordered" evidence="4">
    <location>
        <begin position="1"/>
        <end position="41"/>
    </location>
</feature>
<comment type="function">
    <text evidence="3">Sliding clamp subunit that acts as a moving platform for DNA processing. Responsible for tethering the catalytic subunit of DNA polymerase and other proteins to DNA during high-speed replication.</text>
</comment>
<evidence type="ECO:0000259" key="5">
    <source>
        <dbReference type="Pfam" id="PF00705"/>
    </source>
</evidence>
<proteinExistence type="inferred from homology"/>
<dbReference type="InterPro" id="IPR000730">
    <property type="entry name" value="Pr_cel_nuc_antig"/>
</dbReference>
<dbReference type="PANTHER" id="PTHR11352">
    <property type="entry name" value="PROLIFERATING CELL NUCLEAR ANTIGEN"/>
    <property type="match status" value="1"/>
</dbReference>
<dbReference type="Proteomes" id="UP000185744">
    <property type="component" value="Unassembled WGS sequence"/>
</dbReference>
<reference evidence="6" key="1">
    <citation type="submission" date="2016-12" db="EMBL/GenBank/DDBJ databases">
        <title>Discovery of methanogenic haloarchaea.</title>
        <authorList>
            <person name="Sorokin D.Y."/>
            <person name="Makarova K.S."/>
            <person name="Abbas B."/>
            <person name="Ferrer M."/>
            <person name="Golyshin P.N."/>
        </authorList>
    </citation>
    <scope>NUCLEOTIDE SEQUENCE [LARGE SCALE GENOMIC DNA]</scope>
    <source>
        <strain evidence="6">HMET1</strain>
    </source>
</reference>
<evidence type="ECO:0000256" key="1">
    <source>
        <dbReference type="ARBA" id="ARBA00022705"/>
    </source>
</evidence>
<evidence type="ECO:0000256" key="4">
    <source>
        <dbReference type="SAM" id="MobiDB-lite"/>
    </source>
</evidence>
<evidence type="ECO:0000256" key="3">
    <source>
        <dbReference type="HAMAP-Rule" id="MF_00317"/>
    </source>
</evidence>
<dbReference type="GO" id="GO:0006272">
    <property type="term" value="P:leading strand elongation"/>
    <property type="evidence" value="ECO:0007669"/>
    <property type="project" value="TreeGrafter"/>
</dbReference>
<keyword evidence="2 3" id="KW-0238">DNA-binding</keyword>
<dbReference type="InterPro" id="IPR046938">
    <property type="entry name" value="DNA_clamp_sf"/>
</dbReference>
<accession>A0A1Q6DWW3</accession>
<dbReference type="Pfam" id="PF00705">
    <property type="entry name" value="PCNA_N"/>
    <property type="match status" value="1"/>
</dbReference>
<dbReference type="GO" id="GO:0030337">
    <property type="term" value="F:DNA polymerase processivity factor activity"/>
    <property type="evidence" value="ECO:0007669"/>
    <property type="project" value="UniProtKB-UniRule"/>
</dbReference>
<name>A0A1Q6DWW3_METT1</name>
<evidence type="ECO:0000256" key="2">
    <source>
        <dbReference type="ARBA" id="ARBA00023125"/>
    </source>
</evidence>
<protein>
    <recommendedName>
        <fullName evidence="3">DNA polymerase sliding clamp</fullName>
    </recommendedName>
    <alternativeName>
        <fullName evidence="3">Proliferating cell nuclear antigen homolog</fullName>
        <shortName evidence="3">PCNA</shortName>
    </alternativeName>
</protein>
<dbReference type="EMBL" id="MSDW01000001">
    <property type="protein sequence ID" value="OKY78792.1"/>
    <property type="molecule type" value="Genomic_DNA"/>
</dbReference>
<evidence type="ECO:0000313" key="6">
    <source>
        <dbReference type="EMBL" id="OKY78792.1"/>
    </source>
</evidence>
<dbReference type="SUPFAM" id="SSF55979">
    <property type="entry name" value="DNA clamp"/>
    <property type="match status" value="1"/>
</dbReference>
<dbReference type="AlphaFoldDB" id="A0A1Q6DWW3"/>
<dbReference type="STRING" id="1903181.BTN85_1295"/>
<organism evidence="6 7">
    <name type="scientific">Methanohalarchaeum thermophilum</name>
    <dbReference type="NCBI Taxonomy" id="1903181"/>
    <lineage>
        <taxon>Archaea</taxon>
        <taxon>Methanobacteriati</taxon>
        <taxon>Methanobacteriota</taxon>
        <taxon>Methanonatronarchaeia</taxon>
        <taxon>Methanonatronarchaeales</taxon>
        <taxon>Methanonatronarchaeaceae</taxon>
        <taxon>Candidatus Methanohalarchaeum</taxon>
    </lineage>
</organism>
<sequence>MVEAQTEAKTKTEDEETEVEEKKEEVEEERNQTIGNAKTEAKTSYGELEAKIKKKTINRLIKSIAGIIDEARIEVSKDKITSTMADPSNVCMYNLELKDSEFEEYGLNEGEDEDRGFETGIDLNRWKKVLKMFDDRKIEIELTPEETKFIGDKREVVLDNYDPSTIQQEPKVPDLELPRKFEVDETDFKEAISNSAEINDNVELKADEEEGEHFVIEANGDAGSYKDQIEIEEDIENEGTAKSTYSLDYLTDIAKASRLLSGKPDNLEIELGTDYPTVLRYDYLTFLLAPRIESE</sequence>
<dbReference type="GO" id="GO:0006275">
    <property type="term" value="P:regulation of DNA replication"/>
    <property type="evidence" value="ECO:0007669"/>
    <property type="project" value="UniProtKB-UniRule"/>
</dbReference>
<dbReference type="HAMAP" id="MF_00317">
    <property type="entry name" value="DNApol_clamp_arch"/>
    <property type="match status" value="1"/>
</dbReference>
<dbReference type="CDD" id="cd00577">
    <property type="entry name" value="PCNA"/>
    <property type="match status" value="1"/>
</dbReference>
<feature type="domain" description="Proliferating cell nuclear antigen PCNA N-terminal" evidence="5">
    <location>
        <begin position="48"/>
        <end position="138"/>
    </location>
</feature>
<keyword evidence="7" id="KW-1185">Reference proteome</keyword>
<comment type="caution">
    <text evidence="6">The sequence shown here is derived from an EMBL/GenBank/DDBJ whole genome shotgun (WGS) entry which is preliminary data.</text>
</comment>
<dbReference type="InParanoid" id="A0A1Q6DWW3"/>
<evidence type="ECO:0000313" key="7">
    <source>
        <dbReference type="Proteomes" id="UP000185744"/>
    </source>
</evidence>
<dbReference type="GO" id="GO:0003677">
    <property type="term" value="F:DNA binding"/>
    <property type="evidence" value="ECO:0007669"/>
    <property type="project" value="UniProtKB-UniRule"/>
</dbReference>
<comment type="similarity">
    <text evidence="3">Belongs to the PCNA family.</text>
</comment>
<dbReference type="InterPro" id="IPR022648">
    <property type="entry name" value="Pr_cel_nuc_antig_N"/>
</dbReference>
<feature type="compositionally biased region" description="Basic and acidic residues" evidence="4">
    <location>
        <begin position="1"/>
        <end position="12"/>
    </location>
</feature>